<dbReference type="Gramene" id="MELO3C026956.2.1">
    <property type="protein sequence ID" value="MELO3C026956.2.1"/>
    <property type="gene ID" value="MELO3C026956.2"/>
</dbReference>
<sequence length="150" mass="17815">GLNPLDQQFSFFRISSHCFLFQEPPLHFIRLSLSTSIPSFSHRKLDDTASEFDCCRWADSLCICWISISLLHGVFKKTSYRSDKAASTTGHFSRSLYQHWLPRRWTRPSNLHQEVISFESLLRFPNVSVVLFQCRRRLREFLFFSFMEKQ</sequence>
<proteinExistence type="predicted"/>
<name>A0A9I9E0T9_CUCME</name>
<evidence type="ECO:0000313" key="1">
    <source>
        <dbReference type="EnsemblPlants" id="MELO3C026956.2.1"/>
    </source>
</evidence>
<protein>
    <submittedName>
        <fullName evidence="1">Uncharacterized protein</fullName>
    </submittedName>
</protein>
<reference evidence="1" key="1">
    <citation type="submission" date="2023-03" db="UniProtKB">
        <authorList>
            <consortium name="EnsemblPlants"/>
        </authorList>
    </citation>
    <scope>IDENTIFICATION</scope>
</reference>
<accession>A0A9I9E0T9</accession>
<dbReference type="AlphaFoldDB" id="A0A9I9E0T9"/>
<organism evidence="1">
    <name type="scientific">Cucumis melo</name>
    <name type="common">Muskmelon</name>
    <dbReference type="NCBI Taxonomy" id="3656"/>
    <lineage>
        <taxon>Eukaryota</taxon>
        <taxon>Viridiplantae</taxon>
        <taxon>Streptophyta</taxon>
        <taxon>Embryophyta</taxon>
        <taxon>Tracheophyta</taxon>
        <taxon>Spermatophyta</taxon>
        <taxon>Magnoliopsida</taxon>
        <taxon>eudicotyledons</taxon>
        <taxon>Gunneridae</taxon>
        <taxon>Pentapetalae</taxon>
        <taxon>rosids</taxon>
        <taxon>fabids</taxon>
        <taxon>Cucurbitales</taxon>
        <taxon>Cucurbitaceae</taxon>
        <taxon>Benincaseae</taxon>
        <taxon>Cucumis</taxon>
    </lineage>
</organism>
<dbReference type="EnsemblPlants" id="MELO3C026956.2.1">
    <property type="protein sequence ID" value="MELO3C026956.2.1"/>
    <property type="gene ID" value="MELO3C026956.2"/>
</dbReference>